<dbReference type="Pfam" id="PF00392">
    <property type="entry name" value="GntR"/>
    <property type="match status" value="1"/>
</dbReference>
<sequence length="117" mass="12443">MPNQTAGLAAYERVAAAIRAAVTGGELAPGTRLPGNRVLAEQYNVSLPTLQKAVGFLQDEGWLVTRASVGVYVADEPPNEAPPTSLKELGQTVAELRASLRELTERVQRIEDDASAT</sequence>
<dbReference type="InterPro" id="IPR036390">
    <property type="entry name" value="WH_DNA-bd_sf"/>
</dbReference>
<dbReference type="Gene3D" id="1.10.10.10">
    <property type="entry name" value="Winged helix-like DNA-binding domain superfamily/Winged helix DNA-binding domain"/>
    <property type="match status" value="1"/>
</dbReference>
<keyword evidence="4" id="KW-0175">Coiled coil</keyword>
<evidence type="ECO:0000313" key="7">
    <source>
        <dbReference type="Proteomes" id="UP001500689"/>
    </source>
</evidence>
<keyword evidence="1" id="KW-0805">Transcription regulation</keyword>
<keyword evidence="2" id="KW-0238">DNA-binding</keyword>
<reference evidence="7" key="1">
    <citation type="journal article" date="2019" name="Int. J. Syst. Evol. Microbiol.">
        <title>The Global Catalogue of Microorganisms (GCM) 10K type strain sequencing project: providing services to taxonomists for standard genome sequencing and annotation.</title>
        <authorList>
            <consortium name="The Broad Institute Genomics Platform"/>
            <consortium name="The Broad Institute Genome Sequencing Center for Infectious Disease"/>
            <person name="Wu L."/>
            <person name="Ma J."/>
        </authorList>
    </citation>
    <scope>NUCLEOTIDE SEQUENCE [LARGE SCALE GENOMIC DNA]</scope>
    <source>
        <strain evidence="7">JCM 16898</strain>
    </source>
</reference>
<keyword evidence="7" id="KW-1185">Reference proteome</keyword>
<evidence type="ECO:0000256" key="2">
    <source>
        <dbReference type="ARBA" id="ARBA00023125"/>
    </source>
</evidence>
<evidence type="ECO:0000313" key="6">
    <source>
        <dbReference type="EMBL" id="GAA3554276.1"/>
    </source>
</evidence>
<dbReference type="InterPro" id="IPR050679">
    <property type="entry name" value="Bact_HTH_transcr_reg"/>
</dbReference>
<feature type="domain" description="HTH gntR-type" evidence="5">
    <location>
        <begin position="8"/>
        <end position="76"/>
    </location>
</feature>
<dbReference type="SMART" id="SM00345">
    <property type="entry name" value="HTH_GNTR"/>
    <property type="match status" value="1"/>
</dbReference>
<keyword evidence="3" id="KW-0804">Transcription</keyword>
<evidence type="ECO:0000256" key="3">
    <source>
        <dbReference type="ARBA" id="ARBA00023163"/>
    </source>
</evidence>
<organism evidence="6 7">
    <name type="scientific">Amycolatopsis ultiminotia</name>
    <dbReference type="NCBI Taxonomy" id="543629"/>
    <lineage>
        <taxon>Bacteria</taxon>
        <taxon>Bacillati</taxon>
        <taxon>Actinomycetota</taxon>
        <taxon>Actinomycetes</taxon>
        <taxon>Pseudonocardiales</taxon>
        <taxon>Pseudonocardiaceae</taxon>
        <taxon>Amycolatopsis</taxon>
    </lineage>
</organism>
<dbReference type="InterPro" id="IPR000524">
    <property type="entry name" value="Tscrpt_reg_HTH_GntR"/>
</dbReference>
<proteinExistence type="predicted"/>
<dbReference type="InterPro" id="IPR036388">
    <property type="entry name" value="WH-like_DNA-bd_sf"/>
</dbReference>
<evidence type="ECO:0000256" key="4">
    <source>
        <dbReference type="SAM" id="Coils"/>
    </source>
</evidence>
<dbReference type="EMBL" id="BAAAZN010000008">
    <property type="protein sequence ID" value="GAA3554276.1"/>
    <property type="molecule type" value="Genomic_DNA"/>
</dbReference>
<feature type="coiled-coil region" evidence="4">
    <location>
        <begin position="86"/>
        <end position="113"/>
    </location>
</feature>
<comment type="caution">
    <text evidence="6">The sequence shown here is derived from an EMBL/GenBank/DDBJ whole genome shotgun (WGS) entry which is preliminary data.</text>
</comment>
<accession>A0ABP6WP66</accession>
<dbReference type="SUPFAM" id="SSF46785">
    <property type="entry name" value="Winged helix' DNA-binding domain"/>
    <property type="match status" value="1"/>
</dbReference>
<protein>
    <recommendedName>
        <fullName evidence="5">HTH gntR-type domain-containing protein</fullName>
    </recommendedName>
</protein>
<dbReference type="PROSITE" id="PS50949">
    <property type="entry name" value="HTH_GNTR"/>
    <property type="match status" value="1"/>
</dbReference>
<name>A0ABP6WP66_9PSEU</name>
<dbReference type="Proteomes" id="UP001500689">
    <property type="component" value="Unassembled WGS sequence"/>
</dbReference>
<evidence type="ECO:0000259" key="5">
    <source>
        <dbReference type="PROSITE" id="PS50949"/>
    </source>
</evidence>
<dbReference type="RefSeq" id="WP_344862352.1">
    <property type="nucleotide sequence ID" value="NZ_BAAAZN010000008.1"/>
</dbReference>
<gene>
    <name evidence="6" type="ORF">GCM10022222_42420</name>
</gene>
<dbReference type="PANTHER" id="PTHR44846">
    <property type="entry name" value="MANNOSYL-D-GLYCERATE TRANSPORT/METABOLISM SYSTEM REPRESSOR MNGR-RELATED"/>
    <property type="match status" value="1"/>
</dbReference>
<dbReference type="PANTHER" id="PTHR44846:SF1">
    <property type="entry name" value="MANNOSYL-D-GLYCERATE TRANSPORT_METABOLISM SYSTEM REPRESSOR MNGR-RELATED"/>
    <property type="match status" value="1"/>
</dbReference>
<evidence type="ECO:0000256" key="1">
    <source>
        <dbReference type="ARBA" id="ARBA00023015"/>
    </source>
</evidence>